<organism evidence="10 11">
    <name type="scientific">Acanthosepion pharaonis</name>
    <name type="common">Pharaoh cuttlefish</name>
    <name type="synonym">Sepia pharaonis</name>
    <dbReference type="NCBI Taxonomy" id="158019"/>
    <lineage>
        <taxon>Eukaryota</taxon>
        <taxon>Metazoa</taxon>
        <taxon>Spiralia</taxon>
        <taxon>Lophotrochozoa</taxon>
        <taxon>Mollusca</taxon>
        <taxon>Cephalopoda</taxon>
        <taxon>Coleoidea</taxon>
        <taxon>Decapodiformes</taxon>
        <taxon>Sepiida</taxon>
        <taxon>Sepiina</taxon>
        <taxon>Sepiidae</taxon>
        <taxon>Acanthosepion</taxon>
    </lineage>
</organism>
<dbReference type="AlphaFoldDB" id="A0A812EPR3"/>
<dbReference type="GO" id="GO:0005576">
    <property type="term" value="C:extracellular region"/>
    <property type="evidence" value="ECO:0007669"/>
    <property type="project" value="UniProtKB-SubCell"/>
</dbReference>
<keyword evidence="7" id="KW-0092">Biotin</keyword>
<evidence type="ECO:0000256" key="6">
    <source>
        <dbReference type="ARBA" id="ARBA00023180"/>
    </source>
</evidence>
<evidence type="ECO:0000256" key="2">
    <source>
        <dbReference type="ARBA" id="ARBA00006297"/>
    </source>
</evidence>
<evidence type="ECO:0000256" key="7">
    <source>
        <dbReference type="ARBA" id="ARBA00023267"/>
    </source>
</evidence>
<keyword evidence="6" id="KW-0325">Glycoprotein</keyword>
<evidence type="ECO:0000256" key="5">
    <source>
        <dbReference type="ARBA" id="ARBA00023157"/>
    </source>
</evidence>
<dbReference type="PRINTS" id="PR00709">
    <property type="entry name" value="AVIDIN"/>
</dbReference>
<dbReference type="InterPro" id="IPR051764">
    <property type="entry name" value="Avidin/Streptavidin-rel"/>
</dbReference>
<dbReference type="InterPro" id="IPR005468">
    <property type="entry name" value="Avidin/str"/>
</dbReference>
<sequence>MYVWWFLNDVTFFLPPTGQCVVCLGGHEKLLTTWLLHSMSSSCDEKWKANRIGRDIFTRYQQKPGPRKDKDTHIPERPLNYSFSIEGNSKSFVKVKNSQEPATPTCRLEGTWYNELGSEIILSYDKSGIIKGEYRTAVERQEGTAGNTHSLIYGIGNYHEPNTTFGFHVVWRKGASVTGFVGQCHSTCGLDEMETLEVNWILWQSIEKCQDHWRSTLYGINSFTKYEQAAGPRKMENTHFPNRAGEDIEEEEPTSASSHSIHGRHLAIIPVLFYFPPTSFNFLNLSLSPPPPLLPVLFSCYFLHLPLFWCTCVNKLYVSLT</sequence>
<dbReference type="Proteomes" id="UP000597762">
    <property type="component" value="Unassembled WGS sequence"/>
</dbReference>
<evidence type="ECO:0000256" key="8">
    <source>
        <dbReference type="PIRSR" id="PIRSR605468-51"/>
    </source>
</evidence>
<evidence type="ECO:0000313" key="11">
    <source>
        <dbReference type="Proteomes" id="UP000597762"/>
    </source>
</evidence>
<dbReference type="SUPFAM" id="SSF50876">
    <property type="entry name" value="Avidin/streptavidin"/>
    <property type="match status" value="2"/>
</dbReference>
<evidence type="ECO:0000256" key="4">
    <source>
        <dbReference type="ARBA" id="ARBA00022729"/>
    </source>
</evidence>
<reference evidence="10" key="1">
    <citation type="submission" date="2021-01" db="EMBL/GenBank/DDBJ databases">
        <authorList>
            <person name="Li R."/>
            <person name="Bekaert M."/>
        </authorList>
    </citation>
    <scope>NUCLEOTIDE SEQUENCE</scope>
    <source>
        <strain evidence="10">Farmed</strain>
    </source>
</reference>
<keyword evidence="3" id="KW-0964">Secreted</keyword>
<dbReference type="InterPro" id="IPR005469">
    <property type="entry name" value="Avidin"/>
</dbReference>
<dbReference type="EMBL" id="CAHIKZ030005575">
    <property type="protein sequence ID" value="CAE1330396.1"/>
    <property type="molecule type" value="Genomic_DNA"/>
</dbReference>
<name>A0A812EPR3_ACAPH</name>
<dbReference type="OrthoDB" id="6281243at2759"/>
<dbReference type="PANTHER" id="PTHR34399:SF3">
    <property type="entry name" value="AVID PROTEIN-RELATED"/>
    <property type="match status" value="1"/>
</dbReference>
<comment type="caution">
    <text evidence="10">The sequence shown here is derived from an EMBL/GenBank/DDBJ whole genome shotgun (WGS) entry which is preliminary data.</text>
</comment>
<accession>A0A812EPR3</accession>
<evidence type="ECO:0000256" key="3">
    <source>
        <dbReference type="ARBA" id="ARBA00022525"/>
    </source>
</evidence>
<proteinExistence type="inferred from homology"/>
<keyword evidence="5 8" id="KW-1015">Disulfide bond</keyword>
<evidence type="ECO:0000313" key="10">
    <source>
        <dbReference type="EMBL" id="CAE1330396.1"/>
    </source>
</evidence>
<keyword evidence="11" id="KW-1185">Reference proteome</keyword>
<dbReference type="InterPro" id="IPR036896">
    <property type="entry name" value="Avidin-like_sf"/>
</dbReference>
<keyword evidence="4 9" id="KW-0732">Signal</keyword>
<comment type="subcellular location">
    <subcellularLocation>
        <location evidence="1">Secreted</location>
    </subcellularLocation>
</comment>
<comment type="similarity">
    <text evidence="2">Belongs to the avidin/streptavidin family.</text>
</comment>
<protein>
    <submittedName>
        <fullName evidence="10">Uncharacterized protein</fullName>
    </submittedName>
</protein>
<dbReference type="Pfam" id="PF01382">
    <property type="entry name" value="Avidin"/>
    <property type="match status" value="2"/>
</dbReference>
<evidence type="ECO:0000256" key="9">
    <source>
        <dbReference type="SAM" id="SignalP"/>
    </source>
</evidence>
<dbReference type="GO" id="GO:0009374">
    <property type="term" value="F:biotin binding"/>
    <property type="evidence" value="ECO:0007669"/>
    <property type="project" value="InterPro"/>
</dbReference>
<evidence type="ECO:0000256" key="1">
    <source>
        <dbReference type="ARBA" id="ARBA00004613"/>
    </source>
</evidence>
<dbReference type="PANTHER" id="PTHR34399">
    <property type="entry name" value="AVIDIN-RELATED"/>
    <property type="match status" value="1"/>
</dbReference>
<dbReference type="PROSITE" id="PS51326">
    <property type="entry name" value="AVIDIN_2"/>
    <property type="match status" value="2"/>
</dbReference>
<feature type="disulfide bond" evidence="8">
    <location>
        <begin position="106"/>
        <end position="184"/>
    </location>
</feature>
<feature type="signal peptide" evidence="9">
    <location>
        <begin position="1"/>
        <end position="20"/>
    </location>
</feature>
<feature type="chain" id="PRO_5032731698" evidence="9">
    <location>
        <begin position="21"/>
        <end position="321"/>
    </location>
</feature>
<gene>
    <name evidence="10" type="ORF">SPHA_79723</name>
</gene>
<dbReference type="Gene3D" id="2.40.128.30">
    <property type="entry name" value="Avidin-like"/>
    <property type="match status" value="2"/>
</dbReference>